<evidence type="ECO:0000313" key="1">
    <source>
        <dbReference type="EMBL" id="KAL2719921.1"/>
    </source>
</evidence>
<comment type="caution">
    <text evidence="1">The sequence shown here is derived from an EMBL/GenBank/DDBJ whole genome shotgun (WGS) entry which is preliminary data.</text>
</comment>
<dbReference type="Proteomes" id="UP001607303">
    <property type="component" value="Unassembled WGS sequence"/>
</dbReference>
<organism evidence="1 2">
    <name type="scientific">Vespula maculifrons</name>
    <name type="common">Eastern yellow jacket</name>
    <name type="synonym">Wasp</name>
    <dbReference type="NCBI Taxonomy" id="7453"/>
    <lineage>
        <taxon>Eukaryota</taxon>
        <taxon>Metazoa</taxon>
        <taxon>Ecdysozoa</taxon>
        <taxon>Arthropoda</taxon>
        <taxon>Hexapoda</taxon>
        <taxon>Insecta</taxon>
        <taxon>Pterygota</taxon>
        <taxon>Neoptera</taxon>
        <taxon>Endopterygota</taxon>
        <taxon>Hymenoptera</taxon>
        <taxon>Apocrita</taxon>
        <taxon>Aculeata</taxon>
        <taxon>Vespoidea</taxon>
        <taxon>Vespidae</taxon>
        <taxon>Vespinae</taxon>
        <taxon>Vespula</taxon>
    </lineage>
</organism>
<keyword evidence="2" id="KW-1185">Reference proteome</keyword>
<protein>
    <submittedName>
        <fullName evidence="1">Uncharacterized protein</fullName>
    </submittedName>
</protein>
<evidence type="ECO:0000313" key="2">
    <source>
        <dbReference type="Proteomes" id="UP001607303"/>
    </source>
</evidence>
<dbReference type="AlphaFoldDB" id="A0ABD2AH22"/>
<dbReference type="EMBL" id="JAYRBN010000117">
    <property type="protein sequence ID" value="KAL2719921.1"/>
    <property type="molecule type" value="Genomic_DNA"/>
</dbReference>
<sequence>MEQCACSDAKVSAHSDCGEWGMKTSYQRTSGKTVGHSFGGCGISNTPDSALYIIYYKISIIPYGNETEFPNEHHLNNYLFHLRESTLYHLKGDGRNDLKGNVFPIGNIYCEGSEFSNI</sequence>
<proteinExistence type="predicted"/>
<accession>A0ABD2AH22</accession>
<name>A0ABD2AH22_VESMC</name>
<gene>
    <name evidence="1" type="ORF">V1477_021068</name>
</gene>
<reference evidence="1 2" key="1">
    <citation type="journal article" date="2024" name="Ann. Entomol. Soc. Am.">
        <title>Genomic analyses of the southern and eastern yellowjacket wasps (Hymenoptera: Vespidae) reveal evolutionary signatures of social life.</title>
        <authorList>
            <person name="Catto M.A."/>
            <person name="Caine P.B."/>
            <person name="Orr S.E."/>
            <person name="Hunt B.G."/>
            <person name="Goodisman M.A.D."/>
        </authorList>
    </citation>
    <scope>NUCLEOTIDE SEQUENCE [LARGE SCALE GENOMIC DNA]</scope>
    <source>
        <strain evidence="1">232</strain>
        <tissue evidence="1">Head and thorax</tissue>
    </source>
</reference>